<feature type="domain" description="AAA+ ATPase" evidence="5">
    <location>
        <begin position="229"/>
        <end position="374"/>
    </location>
</feature>
<dbReference type="Gene3D" id="1.10.8.60">
    <property type="match status" value="2"/>
</dbReference>
<dbReference type="SMART" id="SM00382">
    <property type="entry name" value="AAA"/>
    <property type="match status" value="2"/>
</dbReference>
<dbReference type="SUPFAM" id="SSF52540">
    <property type="entry name" value="P-loop containing nucleoside triphosphate hydrolases"/>
    <property type="match status" value="2"/>
</dbReference>
<organism evidence="6 7">
    <name type="scientific">Planoprotostelium fungivorum</name>
    <dbReference type="NCBI Taxonomy" id="1890364"/>
    <lineage>
        <taxon>Eukaryota</taxon>
        <taxon>Amoebozoa</taxon>
        <taxon>Evosea</taxon>
        <taxon>Variosea</taxon>
        <taxon>Cavosteliida</taxon>
        <taxon>Cavosteliaceae</taxon>
        <taxon>Planoprotostelium</taxon>
    </lineage>
</organism>
<dbReference type="InterPro" id="IPR050168">
    <property type="entry name" value="AAA_ATPase_domain"/>
</dbReference>
<dbReference type="Gene3D" id="3.40.50.300">
    <property type="entry name" value="P-loop containing nucleotide triphosphate hydrolases"/>
    <property type="match status" value="2"/>
</dbReference>
<keyword evidence="3" id="KW-0547">Nucleotide-binding</keyword>
<dbReference type="Proteomes" id="UP000241769">
    <property type="component" value="Unassembled WGS sequence"/>
</dbReference>
<comment type="caution">
    <text evidence="6">The sequence shown here is derived from an EMBL/GenBank/DDBJ whole genome shotgun (WGS) entry which is preliminary data.</text>
</comment>
<dbReference type="InterPro" id="IPR041569">
    <property type="entry name" value="AAA_lid_3"/>
</dbReference>
<dbReference type="GO" id="GO:0005524">
    <property type="term" value="F:ATP binding"/>
    <property type="evidence" value="ECO:0007669"/>
    <property type="project" value="UniProtKB-KW"/>
</dbReference>
<dbReference type="EMBL" id="MDYQ01000016">
    <property type="protein sequence ID" value="PRP87924.1"/>
    <property type="molecule type" value="Genomic_DNA"/>
</dbReference>
<sequence>MSSAKKASQKKGLSPLDAPILTIAETFVANLNGKPFSFENLMEYARGCPGMSRHKESALRGALNRVMVHVTLPDASSDPIIIEGEDLAAIIADSRKDFNVLNRSLRKSYEDVRPQEIKVTETTETKTTTIAPSEVISTAAVEGDVKTTPGNGGMKKKRKVLKKEVSAEIAKEFDDITKDLTRSLTTPAELPKIGYESLGGIDSVLHSVKEHIEWPLLHSEVFTELNVPPSHGVLLHGPPGCGKTLLAQAIVGEIAKKMGDGLTYYKVSAPEFVSGMSGESESNLRALFQAAKSTEPSIIFIDEIDVICAKRENAQREMEKRIVAQLQTCFDDLYSMGTKCRVMVIGATNRAESIEPSLRRNGRFDKEIPLGVPDELSRARILKVHVEKVKYDGSLDLMDIARKTPGYVGADIAALVKEAAAAAIRRSIAEFDVAPNSSSRSALTNFGTNVKNGEDTMDIEQPNGSTTATNSIQPIPEDRLKTLFITMNDFLQGIKKVQPSAKREGFATVPNVSWDDVGALGEIRGELYNNIVAPVKNPWKYERAGLGQGGGVLLFGPPGCGKTLLAKAIANDCGESKESGRPFLTLLAAASFISVKGPELLNKFVGESEAGVRKVFARAKLSKPCIIFFDELDALCPPRDDDNHVTSRVVNMLLTEMDGLEERKGIFIIGATNRPDMIDPAMLRPGRLDKRLFVPMPDVKAREDILKTHIRGVVLEGEVNLVSIAERCVRFSGADLGALVEEARRSALMRDTTPEEDESTFVLRISSIDFEHALRKITPSVSEEDAKKYQRLKETM</sequence>
<dbReference type="Pfam" id="PF17862">
    <property type="entry name" value="AAA_lid_3"/>
    <property type="match status" value="2"/>
</dbReference>
<dbReference type="GO" id="GO:0005634">
    <property type="term" value="C:nucleus"/>
    <property type="evidence" value="ECO:0007669"/>
    <property type="project" value="TreeGrafter"/>
</dbReference>
<keyword evidence="2" id="KW-0677">Repeat</keyword>
<evidence type="ECO:0000256" key="4">
    <source>
        <dbReference type="ARBA" id="ARBA00022840"/>
    </source>
</evidence>
<dbReference type="FunCoup" id="A0A2P6NVC7">
    <property type="interactions" value="766"/>
</dbReference>
<dbReference type="InterPro" id="IPR003593">
    <property type="entry name" value="AAA+_ATPase"/>
</dbReference>
<dbReference type="PANTHER" id="PTHR23077">
    <property type="entry name" value="AAA-FAMILY ATPASE"/>
    <property type="match status" value="1"/>
</dbReference>
<evidence type="ECO:0000259" key="5">
    <source>
        <dbReference type="SMART" id="SM00382"/>
    </source>
</evidence>
<dbReference type="PANTHER" id="PTHR23077:SF171">
    <property type="entry name" value="NUCLEAR VALOSIN-CONTAINING PROTEIN-LIKE"/>
    <property type="match status" value="1"/>
</dbReference>
<dbReference type="FunFam" id="3.40.50.300:FF:000365">
    <property type="entry name" value="Ribosome biogenesis ATPase RIX7"/>
    <property type="match status" value="1"/>
</dbReference>
<keyword evidence="7" id="KW-1185">Reference proteome</keyword>
<dbReference type="FunFam" id="3.40.50.300:FF:000018">
    <property type="entry name" value="Cell division control 48"/>
    <property type="match status" value="1"/>
</dbReference>
<evidence type="ECO:0000313" key="6">
    <source>
        <dbReference type="EMBL" id="PRP87924.1"/>
    </source>
</evidence>
<dbReference type="InParanoid" id="A0A2P6NVC7"/>
<dbReference type="GO" id="GO:1990275">
    <property type="term" value="F:preribosome binding"/>
    <property type="evidence" value="ECO:0007669"/>
    <property type="project" value="TreeGrafter"/>
</dbReference>
<dbReference type="STRING" id="1890364.A0A2P6NVC7"/>
<gene>
    <name evidence="6" type="ORF">PROFUN_02661</name>
</gene>
<dbReference type="Pfam" id="PF00004">
    <property type="entry name" value="AAA"/>
    <property type="match status" value="2"/>
</dbReference>
<reference evidence="6 7" key="1">
    <citation type="journal article" date="2018" name="Genome Biol. Evol.">
        <title>Multiple Roots of Fruiting Body Formation in Amoebozoa.</title>
        <authorList>
            <person name="Hillmann F."/>
            <person name="Forbes G."/>
            <person name="Novohradska S."/>
            <person name="Ferling I."/>
            <person name="Riege K."/>
            <person name="Groth M."/>
            <person name="Westermann M."/>
            <person name="Marz M."/>
            <person name="Spaller T."/>
            <person name="Winckler T."/>
            <person name="Schaap P."/>
            <person name="Glockner G."/>
        </authorList>
    </citation>
    <scope>NUCLEOTIDE SEQUENCE [LARGE SCALE GENOMIC DNA]</scope>
    <source>
        <strain evidence="6 7">Jena</strain>
    </source>
</reference>
<comment type="similarity">
    <text evidence="1">Belongs to the AAA ATPase family.</text>
</comment>
<dbReference type="OrthoDB" id="27435at2759"/>
<dbReference type="GO" id="GO:0016887">
    <property type="term" value="F:ATP hydrolysis activity"/>
    <property type="evidence" value="ECO:0007669"/>
    <property type="project" value="InterPro"/>
</dbReference>
<evidence type="ECO:0000256" key="3">
    <source>
        <dbReference type="ARBA" id="ARBA00022741"/>
    </source>
</evidence>
<evidence type="ECO:0000256" key="2">
    <source>
        <dbReference type="ARBA" id="ARBA00022737"/>
    </source>
</evidence>
<evidence type="ECO:0000313" key="7">
    <source>
        <dbReference type="Proteomes" id="UP000241769"/>
    </source>
</evidence>
<accession>A0A2P6NVC7</accession>
<dbReference type="GO" id="GO:0003723">
    <property type="term" value="F:RNA binding"/>
    <property type="evidence" value="ECO:0007669"/>
    <property type="project" value="TreeGrafter"/>
</dbReference>
<keyword evidence="4" id="KW-0067">ATP-binding</keyword>
<dbReference type="AlphaFoldDB" id="A0A2P6NVC7"/>
<name>A0A2P6NVC7_9EUKA</name>
<feature type="domain" description="AAA+ ATPase" evidence="5">
    <location>
        <begin position="548"/>
        <end position="698"/>
    </location>
</feature>
<dbReference type="GO" id="GO:0042254">
    <property type="term" value="P:ribosome biogenesis"/>
    <property type="evidence" value="ECO:0007669"/>
    <property type="project" value="TreeGrafter"/>
</dbReference>
<evidence type="ECO:0000256" key="1">
    <source>
        <dbReference type="ARBA" id="ARBA00006914"/>
    </source>
</evidence>
<proteinExistence type="inferred from homology"/>
<dbReference type="InterPro" id="IPR003959">
    <property type="entry name" value="ATPase_AAA_core"/>
</dbReference>
<protein>
    <recommendedName>
        <fullName evidence="5">AAA+ ATPase domain-containing protein</fullName>
    </recommendedName>
</protein>
<dbReference type="InterPro" id="IPR027417">
    <property type="entry name" value="P-loop_NTPase"/>
</dbReference>